<organism evidence="2 3">
    <name type="scientific">Methanosarcina barkeri 3</name>
    <dbReference type="NCBI Taxonomy" id="1434107"/>
    <lineage>
        <taxon>Archaea</taxon>
        <taxon>Methanobacteriati</taxon>
        <taxon>Methanobacteriota</taxon>
        <taxon>Stenosarchaea group</taxon>
        <taxon>Methanomicrobia</taxon>
        <taxon>Methanosarcinales</taxon>
        <taxon>Methanosarcinaceae</taxon>
        <taxon>Methanosarcina</taxon>
    </lineage>
</organism>
<dbReference type="PATRIC" id="fig|1434107.4.peg.3476"/>
<dbReference type="KEGG" id="mbak:MSBR3_2742"/>
<evidence type="ECO:0000313" key="3">
    <source>
        <dbReference type="Proteomes" id="UP000033066"/>
    </source>
</evidence>
<feature type="transmembrane region" description="Helical" evidence="1">
    <location>
        <begin position="12"/>
        <end position="30"/>
    </location>
</feature>
<dbReference type="HOGENOM" id="CLU_2712783_0_0_2"/>
<keyword evidence="1" id="KW-0472">Membrane</keyword>
<protein>
    <submittedName>
        <fullName evidence="2">Uncharacterized protein</fullName>
    </submittedName>
</protein>
<dbReference type="AlphaFoldDB" id="A0A0E3WZD7"/>
<evidence type="ECO:0000313" key="2">
    <source>
        <dbReference type="EMBL" id="AKB83320.1"/>
    </source>
</evidence>
<evidence type="ECO:0000256" key="1">
    <source>
        <dbReference type="SAM" id="Phobius"/>
    </source>
</evidence>
<gene>
    <name evidence="2" type="ORF">MSBR3_2742</name>
</gene>
<reference evidence="2" key="1">
    <citation type="submission" date="2014-07" db="EMBL/GenBank/DDBJ databases">
        <title>Methanogenic archaea and the global carbon cycle.</title>
        <authorList>
            <person name="Henriksen J.R."/>
            <person name="Luke J."/>
            <person name="Reinhart S."/>
            <person name="Benedict M.N."/>
            <person name="Youngblut N.D."/>
            <person name="Metcalf M.E."/>
            <person name="Whitaker R.J."/>
            <person name="Metcalf W.W."/>
        </authorList>
    </citation>
    <scope>NUCLEOTIDE SEQUENCE [LARGE SCALE GENOMIC DNA]</scope>
    <source>
        <strain evidence="2">3</strain>
    </source>
</reference>
<keyword evidence="1" id="KW-1133">Transmembrane helix</keyword>
<dbReference type="Proteomes" id="UP000033066">
    <property type="component" value="Chromosome"/>
</dbReference>
<feature type="transmembrane region" description="Helical" evidence="1">
    <location>
        <begin position="50"/>
        <end position="71"/>
    </location>
</feature>
<keyword evidence="1" id="KW-0812">Transmembrane</keyword>
<accession>A0A0E3WZD7</accession>
<sequence length="72" mass="8260">MADLHKDFRVPELFRLDVLLILINGINILPNNFNYFVYLDDFCRIICASSFNAFLLKGAGVFFNFLTVVAII</sequence>
<name>A0A0E3WZD7_METBA</name>
<dbReference type="EMBL" id="CP009517">
    <property type="protein sequence ID" value="AKB83320.1"/>
    <property type="molecule type" value="Genomic_DNA"/>
</dbReference>
<proteinExistence type="predicted"/>
<dbReference type="STRING" id="1434107.MSBR3_2742"/>
<keyword evidence="3" id="KW-1185">Reference proteome</keyword>